<protein>
    <submittedName>
        <fullName evidence="5">Putative invertase inhibitor</fullName>
    </submittedName>
</protein>
<evidence type="ECO:0000256" key="2">
    <source>
        <dbReference type="ARBA" id="ARBA00023157"/>
    </source>
</evidence>
<evidence type="ECO:0000259" key="4">
    <source>
        <dbReference type="SMART" id="SM00856"/>
    </source>
</evidence>
<sequence>MLSLKSDPQSLNLDLKGLATEMANMVLSNASDNLDYIQGLIKQNKDPEKQRPLAYCAEAYIPVVKYNLPQAIEALSNGHYGFANYGISDAANGADACEKNFPCCNTSPLTERNKLVHNLSEIAVAIINVLWKKG</sequence>
<dbReference type="InterPro" id="IPR052421">
    <property type="entry name" value="PCW_Enzyme_Inhibitor"/>
</dbReference>
<keyword evidence="1" id="KW-0732">Signal</keyword>
<organism evidence="5 6">
    <name type="scientific">Tripterygium wilfordii</name>
    <name type="common">Thunder God vine</name>
    <dbReference type="NCBI Taxonomy" id="458696"/>
    <lineage>
        <taxon>Eukaryota</taxon>
        <taxon>Viridiplantae</taxon>
        <taxon>Streptophyta</taxon>
        <taxon>Embryophyta</taxon>
        <taxon>Tracheophyta</taxon>
        <taxon>Spermatophyta</taxon>
        <taxon>Magnoliopsida</taxon>
        <taxon>eudicotyledons</taxon>
        <taxon>Gunneridae</taxon>
        <taxon>Pentapetalae</taxon>
        <taxon>rosids</taxon>
        <taxon>fabids</taxon>
        <taxon>Celastrales</taxon>
        <taxon>Celastraceae</taxon>
        <taxon>Tripterygium</taxon>
    </lineage>
</organism>
<dbReference type="NCBIfam" id="TIGR01614">
    <property type="entry name" value="PME_inhib"/>
    <property type="match status" value="1"/>
</dbReference>
<dbReference type="EMBL" id="JAAARO010000014">
    <property type="protein sequence ID" value="KAF5737082.1"/>
    <property type="molecule type" value="Genomic_DNA"/>
</dbReference>
<accession>A0A7J7CSJ7</accession>
<evidence type="ECO:0000313" key="6">
    <source>
        <dbReference type="Proteomes" id="UP000593562"/>
    </source>
</evidence>
<dbReference type="FunCoup" id="A0A7J7CSJ7">
    <property type="interactions" value="62"/>
</dbReference>
<dbReference type="PANTHER" id="PTHR36710:SF18">
    <property type="entry name" value="PECTINESTERASE INHIBITOR 5-RELATED"/>
    <property type="match status" value="1"/>
</dbReference>
<reference evidence="5 6" key="1">
    <citation type="journal article" date="2020" name="Nat. Commun.">
        <title>Genome of Tripterygium wilfordii and identification of cytochrome P450 involved in triptolide biosynthesis.</title>
        <authorList>
            <person name="Tu L."/>
            <person name="Su P."/>
            <person name="Zhang Z."/>
            <person name="Gao L."/>
            <person name="Wang J."/>
            <person name="Hu T."/>
            <person name="Zhou J."/>
            <person name="Zhang Y."/>
            <person name="Zhao Y."/>
            <person name="Liu Y."/>
            <person name="Song Y."/>
            <person name="Tong Y."/>
            <person name="Lu Y."/>
            <person name="Yang J."/>
            <person name="Xu C."/>
            <person name="Jia M."/>
            <person name="Peters R.J."/>
            <person name="Huang L."/>
            <person name="Gao W."/>
        </authorList>
    </citation>
    <scope>NUCLEOTIDE SEQUENCE [LARGE SCALE GENOMIC DNA]</scope>
    <source>
        <strain evidence="6">cv. XIE 37</strain>
        <tissue evidence="5">Leaf</tissue>
    </source>
</reference>
<feature type="domain" description="Pectinesterase inhibitor" evidence="4">
    <location>
        <begin position="3"/>
        <end position="126"/>
    </location>
</feature>
<dbReference type="FunFam" id="1.20.140.40:FF:000009">
    <property type="entry name" value="Invertase/pectin methylesterase inhibitor family protein"/>
    <property type="match status" value="1"/>
</dbReference>
<dbReference type="InParanoid" id="A0A7J7CSJ7"/>
<comment type="caution">
    <text evidence="5">The sequence shown here is derived from an EMBL/GenBank/DDBJ whole genome shotgun (WGS) entry which is preliminary data.</text>
</comment>
<keyword evidence="2" id="KW-1015">Disulfide bond</keyword>
<dbReference type="GO" id="GO:0004857">
    <property type="term" value="F:enzyme inhibitor activity"/>
    <property type="evidence" value="ECO:0007669"/>
    <property type="project" value="InterPro"/>
</dbReference>
<dbReference type="InterPro" id="IPR034087">
    <property type="entry name" value="C/VIF1"/>
</dbReference>
<evidence type="ECO:0000256" key="1">
    <source>
        <dbReference type="ARBA" id="ARBA00022729"/>
    </source>
</evidence>
<dbReference type="CDD" id="cd15796">
    <property type="entry name" value="CIF_like"/>
    <property type="match status" value="1"/>
</dbReference>
<keyword evidence="6" id="KW-1185">Reference proteome</keyword>
<dbReference type="Proteomes" id="UP000593562">
    <property type="component" value="Unassembled WGS sequence"/>
</dbReference>
<dbReference type="InterPro" id="IPR035513">
    <property type="entry name" value="Invertase/methylesterase_inhib"/>
</dbReference>
<evidence type="ECO:0000313" key="5">
    <source>
        <dbReference type="EMBL" id="KAF5737082.1"/>
    </source>
</evidence>
<comment type="similarity">
    <text evidence="3">Belongs to the PMEI family.</text>
</comment>
<dbReference type="SMART" id="SM00856">
    <property type="entry name" value="PMEI"/>
    <property type="match status" value="1"/>
</dbReference>
<dbReference type="InterPro" id="IPR006501">
    <property type="entry name" value="Pectinesterase_inhib_dom"/>
</dbReference>
<dbReference type="Pfam" id="PF04043">
    <property type="entry name" value="PMEI"/>
    <property type="match status" value="1"/>
</dbReference>
<dbReference type="Gene3D" id="1.20.140.40">
    <property type="entry name" value="Invertase/pectin methylesterase inhibitor family protein"/>
    <property type="match status" value="1"/>
</dbReference>
<dbReference type="AlphaFoldDB" id="A0A7J7CSJ7"/>
<gene>
    <name evidence="5" type="ORF">HS088_TW14G01238</name>
</gene>
<name>A0A7J7CSJ7_TRIWF</name>
<dbReference type="PANTHER" id="PTHR36710">
    <property type="entry name" value="PECTINESTERASE INHIBITOR-LIKE"/>
    <property type="match status" value="1"/>
</dbReference>
<evidence type="ECO:0000256" key="3">
    <source>
        <dbReference type="ARBA" id="ARBA00038471"/>
    </source>
</evidence>
<dbReference type="SUPFAM" id="SSF101148">
    <property type="entry name" value="Plant invertase/pectin methylesterase inhibitor"/>
    <property type="match status" value="1"/>
</dbReference>
<proteinExistence type="inferred from homology"/>